<dbReference type="GO" id="GO:0034967">
    <property type="term" value="C:Set3 complex"/>
    <property type="evidence" value="ECO:0007669"/>
    <property type="project" value="TreeGrafter"/>
</dbReference>
<dbReference type="SMART" id="SM00320">
    <property type="entry name" value="WD40"/>
    <property type="match status" value="5"/>
</dbReference>
<dbReference type="PANTHER" id="PTHR22846">
    <property type="entry name" value="WD40 REPEAT PROTEIN"/>
    <property type="match status" value="1"/>
</dbReference>
<dbReference type="GO" id="GO:0003714">
    <property type="term" value="F:transcription corepressor activity"/>
    <property type="evidence" value="ECO:0007669"/>
    <property type="project" value="InterPro"/>
</dbReference>
<proteinExistence type="predicted"/>
<evidence type="ECO:0000313" key="7">
    <source>
        <dbReference type="Proteomes" id="UP000664521"/>
    </source>
</evidence>
<keyword evidence="2" id="KW-0853">WD repeat</keyword>
<organism evidence="6 7">
    <name type="scientific">Heterodermia speciosa</name>
    <dbReference type="NCBI Taxonomy" id="116794"/>
    <lineage>
        <taxon>Eukaryota</taxon>
        <taxon>Fungi</taxon>
        <taxon>Dikarya</taxon>
        <taxon>Ascomycota</taxon>
        <taxon>Pezizomycotina</taxon>
        <taxon>Lecanoromycetes</taxon>
        <taxon>OSLEUM clade</taxon>
        <taxon>Lecanoromycetidae</taxon>
        <taxon>Caliciales</taxon>
        <taxon>Physciaceae</taxon>
        <taxon>Heterodermia</taxon>
    </lineage>
</organism>
<dbReference type="Gene3D" id="1.20.960.30">
    <property type="match status" value="1"/>
</dbReference>
<dbReference type="Proteomes" id="UP000664521">
    <property type="component" value="Unassembled WGS sequence"/>
</dbReference>
<protein>
    <recommendedName>
        <fullName evidence="8">LisH domain-containing protein</fullName>
    </recommendedName>
</protein>
<evidence type="ECO:0000256" key="4">
    <source>
        <dbReference type="ARBA" id="ARBA00023242"/>
    </source>
</evidence>
<dbReference type="PANTHER" id="PTHR22846:SF2">
    <property type="entry name" value="F-BOX-LIKE_WD REPEAT-CONTAINING PROTEIN EBI"/>
    <property type="match status" value="1"/>
</dbReference>
<comment type="subcellular location">
    <subcellularLocation>
        <location evidence="1">Nucleus</location>
    </subcellularLocation>
</comment>
<keyword evidence="3" id="KW-0677">Repeat</keyword>
<reference evidence="6" key="1">
    <citation type="submission" date="2021-03" db="EMBL/GenBank/DDBJ databases">
        <authorList>
            <person name="Tagirdzhanova G."/>
        </authorList>
    </citation>
    <scope>NUCLEOTIDE SEQUENCE</scope>
</reference>
<dbReference type="Gene3D" id="2.130.10.10">
    <property type="entry name" value="YVTN repeat-like/Quinoprotein amine dehydrogenase"/>
    <property type="match status" value="1"/>
</dbReference>
<evidence type="ECO:0000256" key="2">
    <source>
        <dbReference type="ARBA" id="ARBA00022574"/>
    </source>
</evidence>
<sequence length="644" mass="70550">MPPTRDTLTADQLNYLIWRYLQEQGLGKAAVILQRDWRNGEDPEKLPFASNIQRHALIRLMHKGLRYYDTEQAVIQKQRNITAKPFFQINSDQATSLEQDACEDEVATKPQATPPARKHGRESTANGLGLDIATSAPAAKRIRRSSHGPELATNGEKIEIGQNGDGEQQDSEMPEPISASCSAGQEDEKSEDMEMDGGHAPEQARMMPTLTNGHSVGVQSDKVAELGPETTLLTVPDGKHVTHTAWNPRDPNILAVAGEALARIWNVATKRSQSSDLAQPAEYHDLLDPFETALVTTVAWSPNGEVLAIATKDCQKGALVQIGLVSLFSKRGTSIDELPNTEDGIISFNWSPTGALLLAIISSGEVESTLVIWNVENPEIKSYLKLDALVRDAAWTDQSHFMVCGHDIIGYCSFDGQNITLARNRAEQEQAHRWSHIRFDYATRTTAIAAEDESVLAVISSSDELFTTIAHEEEITALEYRPIPNLLSLSPSSPCLLATSALDGKIKLWDAQKPFNIITTLELGKETPPMAISFTPDGYLVAAANWNKVLIWNPEYSNTPKASWKGELGHWQSLATNGLDHDSGIGEEDEQIPQHSLSWDADGGKLAFGLRNQVGFFVPFLTSHANANASAKVAILNLRSSSVR</sequence>
<comment type="caution">
    <text evidence="6">The sequence shown here is derived from an EMBL/GenBank/DDBJ whole genome shotgun (WGS) entry which is preliminary data.</text>
</comment>
<name>A0A8H3G040_9LECA</name>
<dbReference type="InterPro" id="IPR006594">
    <property type="entry name" value="LisH"/>
</dbReference>
<keyword evidence="4" id="KW-0539">Nucleus</keyword>
<dbReference type="OrthoDB" id="1367865at2759"/>
<evidence type="ECO:0000256" key="3">
    <source>
        <dbReference type="ARBA" id="ARBA00022737"/>
    </source>
</evidence>
<dbReference type="Pfam" id="PF00400">
    <property type="entry name" value="WD40"/>
    <property type="match status" value="1"/>
</dbReference>
<evidence type="ECO:0000256" key="1">
    <source>
        <dbReference type="ARBA" id="ARBA00004123"/>
    </source>
</evidence>
<gene>
    <name evidence="6" type="ORF">HETSPECPRED_009135</name>
</gene>
<dbReference type="SUPFAM" id="SSF50978">
    <property type="entry name" value="WD40 repeat-like"/>
    <property type="match status" value="1"/>
</dbReference>
<keyword evidence="7" id="KW-1185">Reference proteome</keyword>
<dbReference type="InterPro" id="IPR045183">
    <property type="entry name" value="Ebi-like"/>
</dbReference>
<dbReference type="AlphaFoldDB" id="A0A8H3G040"/>
<dbReference type="InterPro" id="IPR001680">
    <property type="entry name" value="WD40_rpt"/>
</dbReference>
<evidence type="ECO:0000256" key="5">
    <source>
        <dbReference type="SAM" id="MobiDB-lite"/>
    </source>
</evidence>
<accession>A0A8H3G040</accession>
<evidence type="ECO:0000313" key="6">
    <source>
        <dbReference type="EMBL" id="CAF9934188.1"/>
    </source>
</evidence>
<dbReference type="GO" id="GO:0006357">
    <property type="term" value="P:regulation of transcription by RNA polymerase II"/>
    <property type="evidence" value="ECO:0007669"/>
    <property type="project" value="TreeGrafter"/>
</dbReference>
<feature type="region of interest" description="Disordered" evidence="5">
    <location>
        <begin position="98"/>
        <end position="201"/>
    </location>
</feature>
<dbReference type="Pfam" id="PF08513">
    <property type="entry name" value="LisH"/>
    <property type="match status" value="1"/>
</dbReference>
<evidence type="ECO:0008006" key="8">
    <source>
        <dbReference type="Google" id="ProtNLM"/>
    </source>
</evidence>
<dbReference type="EMBL" id="CAJPDS010000073">
    <property type="protein sequence ID" value="CAF9934188.1"/>
    <property type="molecule type" value="Genomic_DNA"/>
</dbReference>
<dbReference type="InterPro" id="IPR015943">
    <property type="entry name" value="WD40/YVTN_repeat-like_dom_sf"/>
</dbReference>
<dbReference type="InterPro" id="IPR036322">
    <property type="entry name" value="WD40_repeat_dom_sf"/>
</dbReference>